<feature type="compositionally biased region" description="Polar residues" evidence="1">
    <location>
        <begin position="1"/>
        <end position="12"/>
    </location>
</feature>
<feature type="non-terminal residue" evidence="2">
    <location>
        <position position="1"/>
    </location>
</feature>
<proteinExistence type="predicted"/>
<organism evidence="2 3">
    <name type="scientific">Pelobates cultripes</name>
    <name type="common">Western spadefoot toad</name>
    <dbReference type="NCBI Taxonomy" id="61616"/>
    <lineage>
        <taxon>Eukaryota</taxon>
        <taxon>Metazoa</taxon>
        <taxon>Chordata</taxon>
        <taxon>Craniata</taxon>
        <taxon>Vertebrata</taxon>
        <taxon>Euteleostomi</taxon>
        <taxon>Amphibia</taxon>
        <taxon>Batrachia</taxon>
        <taxon>Anura</taxon>
        <taxon>Pelobatoidea</taxon>
        <taxon>Pelobatidae</taxon>
        <taxon>Pelobates</taxon>
    </lineage>
</organism>
<evidence type="ECO:0000313" key="3">
    <source>
        <dbReference type="Proteomes" id="UP001295444"/>
    </source>
</evidence>
<sequence>VLHPPQLTTQTHGRPLVRNEDDNNSQQRASHPTTKRLTRRTANLIRQPIQTCPNESGKGNKSKTEIPEPRNIAR</sequence>
<evidence type="ECO:0000313" key="2">
    <source>
        <dbReference type="EMBL" id="CAH2284518.1"/>
    </source>
</evidence>
<dbReference type="AlphaFoldDB" id="A0AAD1RZ58"/>
<reference evidence="2" key="1">
    <citation type="submission" date="2022-03" db="EMBL/GenBank/DDBJ databases">
        <authorList>
            <person name="Alioto T."/>
            <person name="Alioto T."/>
            <person name="Gomez Garrido J."/>
        </authorList>
    </citation>
    <scope>NUCLEOTIDE SEQUENCE</scope>
</reference>
<accession>A0AAD1RZ58</accession>
<feature type="compositionally biased region" description="Polar residues" evidence="1">
    <location>
        <begin position="48"/>
        <end position="59"/>
    </location>
</feature>
<gene>
    <name evidence="2" type="ORF">PECUL_23A013953</name>
</gene>
<name>A0AAD1RZ58_PELCU</name>
<keyword evidence="3" id="KW-1185">Reference proteome</keyword>
<evidence type="ECO:0000256" key="1">
    <source>
        <dbReference type="SAM" id="MobiDB-lite"/>
    </source>
</evidence>
<dbReference type="Proteomes" id="UP001295444">
    <property type="component" value="Chromosome 04"/>
</dbReference>
<dbReference type="EMBL" id="OW240915">
    <property type="protein sequence ID" value="CAH2284518.1"/>
    <property type="molecule type" value="Genomic_DNA"/>
</dbReference>
<protein>
    <submittedName>
        <fullName evidence="2">Uncharacterized protein</fullName>
    </submittedName>
</protein>
<feature type="region of interest" description="Disordered" evidence="1">
    <location>
        <begin position="1"/>
        <end position="74"/>
    </location>
</feature>